<accession>A0A8S5M523</accession>
<proteinExistence type="predicted"/>
<name>A0A8S5M523_9CAUD</name>
<evidence type="ECO:0000313" key="1">
    <source>
        <dbReference type="EMBL" id="DAD77405.1"/>
    </source>
</evidence>
<organism evidence="1">
    <name type="scientific">Siphoviridae sp. ctulf7</name>
    <dbReference type="NCBI Taxonomy" id="2826505"/>
    <lineage>
        <taxon>Viruses</taxon>
        <taxon>Duplodnaviria</taxon>
        <taxon>Heunggongvirae</taxon>
        <taxon>Uroviricota</taxon>
        <taxon>Caudoviricetes</taxon>
    </lineage>
</organism>
<dbReference type="EMBL" id="BK014825">
    <property type="protein sequence ID" value="DAD77405.1"/>
    <property type="molecule type" value="Genomic_DNA"/>
</dbReference>
<sequence>MIENINLNGTTVSAELHGYMYTGIYGYHGVFDYGSNLSAEIVSNNEIKIKDGLLCNYGRFMRITGSESVSIANGKTGVKRTDLIVAHFESDGIKEKHDIRVIQGANGGNVPAFTESDIYDGGTVSELPLYKVNIDGLTITSVQPYFTKLISFDDLRNNISNPNLLINSNFRNPVNQRGQNSYTGNSIYTIDRWVISNNETLSLKDGYVRVSLNTAQSYLLLQQKVDIPKNSLPENMTLSFMIRASKKSKMQLYDTNKYFEVGTDWTYISIPFSQADIQSSSNALQDDHFRLYIGIKDYDAPNTNNLPSGTYFDISEAKLEAGFVATKFVARPYAEELMMCQRYYLKLNGAFALSGDNQHVNITIPGFGMRKNPSVKNPSMTATGFNGSTVVNDVTFTAIGSSTANAYGTILSYNVGTKKIGYGIAVLKNTELDAEIY</sequence>
<protein>
    <submittedName>
        <fullName evidence="1">Tail fiber protein</fullName>
    </submittedName>
</protein>
<reference evidence="1" key="1">
    <citation type="journal article" date="2021" name="Proc. Natl. Acad. Sci. U.S.A.">
        <title>A Catalog of Tens of Thousands of Viruses from Human Metagenomes Reveals Hidden Associations with Chronic Diseases.</title>
        <authorList>
            <person name="Tisza M.J."/>
            <person name="Buck C.B."/>
        </authorList>
    </citation>
    <scope>NUCLEOTIDE SEQUENCE</scope>
    <source>
        <strain evidence="1">Ctulf7</strain>
    </source>
</reference>